<sequence>MTRQKLEETSKLVFEKLDLKISNLLIENESHDYFAAQFELNNLKIIFREAKITPTKIGQFVTLWKRIEEKPIQPFSTSDDFDFVIINTNTPKNSGQFVFSKSILEQKGYLQNQSKKGKLGFRVYPSWDKTLNKQAQQTQKWQLNYFLEIPIDLAKAKSLYSKSL</sequence>
<dbReference type="eggNOG" id="COG4815">
    <property type="taxonomic scope" value="Bacteria"/>
</dbReference>
<reference evidence="1 2" key="1">
    <citation type="submission" date="2014-09" db="EMBL/GenBank/DDBJ databases">
        <title>Whole Genome Shotgun of Flavobacterium aquatile LMG 4008.</title>
        <authorList>
            <person name="Gale A.N."/>
            <person name="Pipes S.E."/>
            <person name="Newman J.D."/>
        </authorList>
    </citation>
    <scope>NUCLEOTIDE SEQUENCE [LARGE SCALE GENOMIC DNA]</scope>
    <source>
        <strain evidence="1 2">LMG 4008</strain>
    </source>
</reference>
<dbReference type="Gene3D" id="3.40.1350.140">
    <property type="entry name" value="MepB-like"/>
    <property type="match status" value="1"/>
</dbReference>
<dbReference type="STRING" id="1453498.LG45_02340"/>
<organism evidence="1 2">
    <name type="scientific">Flavobacterium aquatile LMG 4008 = ATCC 11947</name>
    <dbReference type="NCBI Taxonomy" id="1453498"/>
    <lineage>
        <taxon>Bacteria</taxon>
        <taxon>Pseudomonadati</taxon>
        <taxon>Bacteroidota</taxon>
        <taxon>Flavobacteriia</taxon>
        <taxon>Flavobacteriales</taxon>
        <taxon>Flavobacteriaceae</taxon>
        <taxon>Flavobacterium</taxon>
    </lineage>
</organism>
<dbReference type="RefSeq" id="WP_035123970.1">
    <property type="nucleotide sequence ID" value="NZ_JRHH01000001.1"/>
</dbReference>
<proteinExistence type="predicted"/>
<name>A0A095SZ39_9FLAO</name>
<dbReference type="InterPro" id="IPR011235">
    <property type="entry name" value="MepB-like"/>
</dbReference>
<protein>
    <recommendedName>
        <fullName evidence="3">MepB family protein</fullName>
    </recommendedName>
</protein>
<dbReference type="EMBL" id="JRHH01000001">
    <property type="protein sequence ID" value="KGD69614.1"/>
    <property type="molecule type" value="Genomic_DNA"/>
</dbReference>
<keyword evidence="2" id="KW-1185">Reference proteome</keyword>
<dbReference type="Proteomes" id="UP000029554">
    <property type="component" value="Unassembled WGS sequence"/>
</dbReference>
<comment type="caution">
    <text evidence="1">The sequence shown here is derived from an EMBL/GenBank/DDBJ whole genome shotgun (WGS) entry which is preliminary data.</text>
</comment>
<dbReference type="AlphaFoldDB" id="A0A095SZ39"/>
<evidence type="ECO:0008006" key="3">
    <source>
        <dbReference type="Google" id="ProtNLM"/>
    </source>
</evidence>
<dbReference type="PIRSF" id="PIRSF032285">
    <property type="entry name" value="UCP032285"/>
    <property type="match status" value="1"/>
</dbReference>
<dbReference type="OrthoDB" id="4954833at2"/>
<dbReference type="InterPro" id="IPR038231">
    <property type="entry name" value="MepB-like_sf"/>
</dbReference>
<accession>A0A095SZ39</accession>
<evidence type="ECO:0000313" key="1">
    <source>
        <dbReference type="EMBL" id="KGD69614.1"/>
    </source>
</evidence>
<evidence type="ECO:0000313" key="2">
    <source>
        <dbReference type="Proteomes" id="UP000029554"/>
    </source>
</evidence>
<gene>
    <name evidence="1" type="ORF">LG45_02340</name>
</gene>
<dbReference type="Pfam" id="PF08877">
    <property type="entry name" value="MepB-like"/>
    <property type="match status" value="1"/>
</dbReference>